<sequence>MAMPLESLLTNPNPAVPRSRSILSYFSSSIGKHARNMFDLTIEPEDPFRVYSPGQAVKGHVLLTVTKGFDITHLVIALHGYAKVYKHHVPPGERHPAPEGLTIGKGTRGFQYHGNGLATLFQNEQILCGSGFLKKHVYKFAFEVPFPAKSLPSTIDFERGTISYTLTATVTRPVTISPTVSRSTRVKFRDEIDIEPLVTPKSRVITLEPISKRGKVKVVKPPSSTSTQNISPVSHLTRNNTQNSTTSRSTNSVGNPPLSPAPSEDTVQTNTTSTSTQSFQVADAELPFRKHSPQTSDSRSNVTSASSQTITATTELPRHGALPGETIPIRVSISHSRNVRGMVIATLYRQARVDMHPPIPLGNNEGKSKSEYEDVYPKSRTGLGGLYFANASPNSAFRKDLSQASTVMVVNPANMTADLSMSLKIPDSAFPTIANVPGGMISFTYHIEVVVDLFGKLGETRLWPRLTTSDPVFSQTDEVGNQLSSNWAHGILDTTPLRRTKGVITFEMSLVIGTHDSGRQRRQNKTAEVEVPEEMSEWYDQGGHDAYYNGDYDGQYYDEHGQPYYDGHGYDNCYEQQYFPEYATAAPEMIPPPPSHEDTDEKSRLRRQEQLLLPSEPPSSGESSATAQAYAPTAPVILADELPRTGNSRQDGNITPSTFNTAESVTSARSGETIRPSSASPPPAPPPIGTIEVTDDKHELERRRLLAEASAPPIEDRGVASSSSAAAAAPPPPLGPSAPTIDEQDEYNVQTLNHDHAGPDLPQYER</sequence>
<feature type="compositionally biased region" description="Polar residues" evidence="2">
    <location>
        <begin position="222"/>
        <end position="236"/>
    </location>
</feature>
<feature type="compositionally biased region" description="Basic and acidic residues" evidence="2">
    <location>
        <begin position="753"/>
        <end position="766"/>
    </location>
</feature>
<evidence type="ECO:0000313" key="4">
    <source>
        <dbReference type="EMBL" id="KIW17552.1"/>
    </source>
</evidence>
<evidence type="ECO:0000256" key="2">
    <source>
        <dbReference type="SAM" id="MobiDB-lite"/>
    </source>
</evidence>
<dbReference type="GO" id="GO:0030674">
    <property type="term" value="F:protein-macromolecule adaptor activity"/>
    <property type="evidence" value="ECO:0007669"/>
    <property type="project" value="TreeGrafter"/>
</dbReference>
<dbReference type="GO" id="GO:0031625">
    <property type="term" value="F:ubiquitin protein ligase binding"/>
    <property type="evidence" value="ECO:0007669"/>
    <property type="project" value="TreeGrafter"/>
</dbReference>
<dbReference type="EMBL" id="KN847494">
    <property type="protein sequence ID" value="KIW17552.1"/>
    <property type="molecule type" value="Genomic_DNA"/>
</dbReference>
<dbReference type="SMART" id="SM01017">
    <property type="entry name" value="Arrestin_C"/>
    <property type="match status" value="1"/>
</dbReference>
<dbReference type="GO" id="GO:0005829">
    <property type="term" value="C:cytosol"/>
    <property type="evidence" value="ECO:0007669"/>
    <property type="project" value="TreeGrafter"/>
</dbReference>
<dbReference type="AlphaFoldDB" id="A0A0D1ZY49"/>
<comment type="similarity">
    <text evidence="1">Belongs to the arrestin family. PalF/RIM8 subfamily.</text>
</comment>
<feature type="compositionally biased region" description="Pro residues" evidence="2">
    <location>
        <begin position="679"/>
        <end position="688"/>
    </location>
</feature>
<evidence type="ECO:0000256" key="1">
    <source>
        <dbReference type="ARBA" id="ARBA00037950"/>
    </source>
</evidence>
<feature type="region of interest" description="Disordered" evidence="2">
    <location>
        <begin position="213"/>
        <end position="277"/>
    </location>
</feature>
<dbReference type="InterPro" id="IPR011021">
    <property type="entry name" value="Arrestin-like_N"/>
</dbReference>
<feature type="compositionally biased region" description="Low complexity" evidence="2">
    <location>
        <begin position="237"/>
        <end position="252"/>
    </location>
</feature>
<dbReference type="GO" id="GO:0070086">
    <property type="term" value="P:ubiquitin-dependent endocytosis"/>
    <property type="evidence" value="ECO:0007669"/>
    <property type="project" value="TreeGrafter"/>
</dbReference>
<dbReference type="InterPro" id="IPR050357">
    <property type="entry name" value="Arrestin_domain-protein"/>
</dbReference>
<dbReference type="GO" id="GO:0005886">
    <property type="term" value="C:plasma membrane"/>
    <property type="evidence" value="ECO:0007669"/>
    <property type="project" value="TreeGrafter"/>
</dbReference>
<evidence type="ECO:0000313" key="5">
    <source>
        <dbReference type="Proteomes" id="UP000053328"/>
    </source>
</evidence>
<dbReference type="RefSeq" id="XP_016237768.1">
    <property type="nucleotide sequence ID" value="XM_016379091.1"/>
</dbReference>
<feature type="compositionally biased region" description="Basic and acidic residues" evidence="2">
    <location>
        <begin position="595"/>
        <end position="605"/>
    </location>
</feature>
<protein>
    <recommendedName>
        <fullName evidence="3">Arrestin C-terminal-like domain-containing protein</fullName>
    </recommendedName>
</protein>
<feature type="compositionally biased region" description="Polar residues" evidence="2">
    <location>
        <begin position="645"/>
        <end position="670"/>
    </location>
</feature>
<dbReference type="Proteomes" id="UP000053328">
    <property type="component" value="Unassembled WGS sequence"/>
</dbReference>
<reference evidence="4 5" key="1">
    <citation type="submission" date="2015-01" db="EMBL/GenBank/DDBJ databases">
        <title>The Genome Sequence of Exophiala spinifera CBS89968.</title>
        <authorList>
            <consortium name="The Broad Institute Genomics Platform"/>
            <person name="Cuomo C."/>
            <person name="de Hoog S."/>
            <person name="Gorbushina A."/>
            <person name="Stielow B."/>
            <person name="Teixiera M."/>
            <person name="Abouelleil A."/>
            <person name="Chapman S.B."/>
            <person name="Priest M."/>
            <person name="Young S.K."/>
            <person name="Wortman J."/>
            <person name="Nusbaum C."/>
            <person name="Birren B."/>
        </authorList>
    </citation>
    <scope>NUCLEOTIDE SEQUENCE [LARGE SCALE GENOMIC DNA]</scope>
    <source>
        <strain evidence="4 5">CBS 89968</strain>
    </source>
</reference>
<dbReference type="SUPFAM" id="SSF81296">
    <property type="entry name" value="E set domains"/>
    <property type="match status" value="1"/>
</dbReference>
<feature type="compositionally biased region" description="Low complexity" evidence="2">
    <location>
        <begin position="266"/>
        <end position="277"/>
    </location>
</feature>
<feature type="region of interest" description="Disordered" evidence="2">
    <location>
        <begin position="290"/>
        <end position="311"/>
    </location>
</feature>
<accession>A0A0D1ZY49</accession>
<dbReference type="InterPro" id="IPR014752">
    <property type="entry name" value="Arrestin-like_C"/>
</dbReference>
<dbReference type="VEuPathDB" id="FungiDB:PV08_04746"/>
<organism evidence="4 5">
    <name type="scientific">Exophiala spinifera</name>
    <dbReference type="NCBI Taxonomy" id="91928"/>
    <lineage>
        <taxon>Eukaryota</taxon>
        <taxon>Fungi</taxon>
        <taxon>Dikarya</taxon>
        <taxon>Ascomycota</taxon>
        <taxon>Pezizomycotina</taxon>
        <taxon>Eurotiomycetes</taxon>
        <taxon>Chaetothyriomycetidae</taxon>
        <taxon>Chaetothyriales</taxon>
        <taxon>Herpotrichiellaceae</taxon>
        <taxon>Exophiala</taxon>
    </lineage>
</organism>
<dbReference type="PANTHER" id="PTHR11188">
    <property type="entry name" value="ARRESTIN DOMAIN CONTAINING PROTEIN"/>
    <property type="match status" value="1"/>
</dbReference>
<dbReference type="STRING" id="91928.A0A0D1ZY49"/>
<keyword evidence="5" id="KW-1185">Reference proteome</keyword>
<feature type="region of interest" description="Disordered" evidence="2">
    <location>
        <begin position="586"/>
        <end position="605"/>
    </location>
</feature>
<feature type="compositionally biased region" description="Polar residues" evidence="2">
    <location>
        <begin position="293"/>
        <end position="302"/>
    </location>
</feature>
<dbReference type="InterPro" id="IPR011022">
    <property type="entry name" value="Arrestin_C-like"/>
</dbReference>
<dbReference type="InterPro" id="IPR014756">
    <property type="entry name" value="Ig_E-set"/>
</dbReference>
<dbReference type="PANTHER" id="PTHR11188:SF161">
    <property type="entry name" value="PH-RESPONSE REGULATOR PROTEIN PALF_RIM8"/>
    <property type="match status" value="1"/>
</dbReference>
<dbReference type="Gene3D" id="2.60.40.640">
    <property type="match status" value="2"/>
</dbReference>
<dbReference type="Pfam" id="PF02752">
    <property type="entry name" value="Arrestin_C"/>
    <property type="match status" value="1"/>
</dbReference>
<gene>
    <name evidence="4" type="ORF">PV08_04746</name>
</gene>
<evidence type="ECO:0000259" key="3">
    <source>
        <dbReference type="SMART" id="SM01017"/>
    </source>
</evidence>
<dbReference type="GeneID" id="27331829"/>
<feature type="compositionally biased region" description="Basic and acidic residues" evidence="2">
    <location>
        <begin position="694"/>
        <end position="706"/>
    </location>
</feature>
<dbReference type="HOGENOM" id="CLU_006001_0_0_1"/>
<name>A0A0D1ZY49_9EURO</name>
<dbReference type="OrthoDB" id="7785529at2759"/>
<proteinExistence type="inferred from homology"/>
<dbReference type="Pfam" id="PF00339">
    <property type="entry name" value="Arrestin_N"/>
    <property type="match status" value="1"/>
</dbReference>
<feature type="domain" description="Arrestin C-terminal-like" evidence="3">
    <location>
        <begin position="306"/>
        <end position="471"/>
    </location>
</feature>
<feature type="region of interest" description="Disordered" evidence="2">
    <location>
        <begin position="643"/>
        <end position="766"/>
    </location>
</feature>